<keyword evidence="2" id="KW-0645">Protease</keyword>
<dbReference type="Gene3D" id="3.90.1720.10">
    <property type="entry name" value="endopeptidase domain like (from Nostoc punctiforme)"/>
    <property type="match status" value="1"/>
</dbReference>
<evidence type="ECO:0000256" key="2">
    <source>
        <dbReference type="ARBA" id="ARBA00022670"/>
    </source>
</evidence>
<dbReference type="RefSeq" id="WP_084230620.1">
    <property type="nucleotide sequence ID" value="NZ_FWWR01000009.1"/>
</dbReference>
<dbReference type="Proteomes" id="UP000192368">
    <property type="component" value="Unassembled WGS sequence"/>
</dbReference>
<evidence type="ECO:0000256" key="1">
    <source>
        <dbReference type="ARBA" id="ARBA00007074"/>
    </source>
</evidence>
<keyword evidence="4" id="KW-0788">Thiol protease</keyword>
<reference evidence="7" key="1">
    <citation type="submission" date="2017-04" db="EMBL/GenBank/DDBJ databases">
        <authorList>
            <person name="Varghese N."/>
            <person name="Submissions S."/>
        </authorList>
    </citation>
    <scope>NUCLEOTIDE SEQUENCE [LARGE SCALE GENOMIC DNA]</scope>
    <source>
        <strain evidence="7">DSM 20463</strain>
    </source>
</reference>
<evidence type="ECO:0000256" key="4">
    <source>
        <dbReference type="ARBA" id="ARBA00022807"/>
    </source>
</evidence>
<protein>
    <submittedName>
        <fullName evidence="6">Peptidoglycan hydrolase</fullName>
    </submittedName>
</protein>
<gene>
    <name evidence="6" type="ORF">SAMN00017477_1002</name>
</gene>
<comment type="similarity">
    <text evidence="1">Belongs to the peptidase C40 family.</text>
</comment>
<dbReference type="STRING" id="573058.SAMN00017477_1002"/>
<dbReference type="InterPro" id="IPR038765">
    <property type="entry name" value="Papain-like_cys_pep_sf"/>
</dbReference>
<dbReference type="SUPFAM" id="SSF54001">
    <property type="entry name" value="Cysteine proteinases"/>
    <property type="match status" value="1"/>
</dbReference>
<keyword evidence="3 6" id="KW-0378">Hydrolase</keyword>
<dbReference type="PROSITE" id="PS51935">
    <property type="entry name" value="NLPC_P60"/>
    <property type="match status" value="1"/>
</dbReference>
<evidence type="ECO:0000259" key="5">
    <source>
        <dbReference type="PROSITE" id="PS51935"/>
    </source>
</evidence>
<dbReference type="GO" id="GO:0008234">
    <property type="term" value="F:cysteine-type peptidase activity"/>
    <property type="evidence" value="ECO:0007669"/>
    <property type="project" value="UniProtKB-KW"/>
</dbReference>
<dbReference type="InterPro" id="IPR008044">
    <property type="entry name" value="Phage_lysin"/>
</dbReference>
<organism evidence="6 7">
    <name type="scientific">Peptoniphilus asaccharolyticus DSM 20463</name>
    <dbReference type="NCBI Taxonomy" id="573058"/>
    <lineage>
        <taxon>Bacteria</taxon>
        <taxon>Bacillati</taxon>
        <taxon>Bacillota</taxon>
        <taxon>Tissierellia</taxon>
        <taxon>Tissierellales</taxon>
        <taxon>Peptoniphilaceae</taxon>
        <taxon>Peptoniphilus</taxon>
    </lineage>
</organism>
<sequence>MLDNKKVERFIAACMKYEGDLYSQLKRMMPGFSDCSSIPYKALKATGLLDESQTTRTISTKFMRDGDPRMHQIPMNQIQRGDLLWWQRPGTTDSNYYGHTGVYLGGGKVLEAIKPRAKITSIKRLGWQRAYRVKSLEASTVQSKEGNSQQYALLYVAGKQTKISPYIKNGVSYIKLKNIEVPVREFFESLGMTVKWNNGRIDVV</sequence>
<feature type="domain" description="NlpC/P60" evidence="5">
    <location>
        <begin position="4"/>
        <end position="138"/>
    </location>
</feature>
<evidence type="ECO:0000313" key="7">
    <source>
        <dbReference type="Proteomes" id="UP000192368"/>
    </source>
</evidence>
<proteinExistence type="inferred from homology"/>
<dbReference type="GO" id="GO:0006508">
    <property type="term" value="P:proteolysis"/>
    <property type="evidence" value="ECO:0007669"/>
    <property type="project" value="UniProtKB-KW"/>
</dbReference>
<dbReference type="AlphaFoldDB" id="A0A1W1V140"/>
<keyword evidence="7" id="KW-1185">Reference proteome</keyword>
<dbReference type="EMBL" id="FWWR01000009">
    <property type="protein sequence ID" value="SMB87022.1"/>
    <property type="molecule type" value="Genomic_DNA"/>
</dbReference>
<dbReference type="Pfam" id="PF05382">
    <property type="entry name" value="Amidase_5"/>
    <property type="match status" value="1"/>
</dbReference>
<dbReference type="OrthoDB" id="1654978at2"/>
<evidence type="ECO:0000313" key="6">
    <source>
        <dbReference type="EMBL" id="SMB87022.1"/>
    </source>
</evidence>
<name>A0A1W1V140_PEPAS</name>
<accession>A0A1W1V140</accession>
<evidence type="ECO:0000256" key="3">
    <source>
        <dbReference type="ARBA" id="ARBA00022801"/>
    </source>
</evidence>
<dbReference type="InterPro" id="IPR000064">
    <property type="entry name" value="NLP_P60_dom"/>
</dbReference>